<dbReference type="InterPro" id="IPR035952">
    <property type="entry name" value="Rhomboid-like_sf"/>
</dbReference>
<evidence type="ECO:0000256" key="1">
    <source>
        <dbReference type="ARBA" id="ARBA00004141"/>
    </source>
</evidence>
<dbReference type="OrthoDB" id="267668at2"/>
<name>A0A2S8F194_9BACT</name>
<dbReference type="Gene3D" id="1.20.1540.10">
    <property type="entry name" value="Rhomboid-like"/>
    <property type="match status" value="1"/>
</dbReference>
<dbReference type="AlphaFoldDB" id="A0A2S8F194"/>
<organism evidence="7 8">
    <name type="scientific">Blastopirellula marina</name>
    <dbReference type="NCBI Taxonomy" id="124"/>
    <lineage>
        <taxon>Bacteria</taxon>
        <taxon>Pseudomonadati</taxon>
        <taxon>Planctomycetota</taxon>
        <taxon>Planctomycetia</taxon>
        <taxon>Pirellulales</taxon>
        <taxon>Pirellulaceae</taxon>
        <taxon>Blastopirellula</taxon>
    </lineage>
</organism>
<dbReference type="SUPFAM" id="SSF144091">
    <property type="entry name" value="Rhomboid-like"/>
    <property type="match status" value="1"/>
</dbReference>
<gene>
    <name evidence="7" type="ORF">C5Y96_21075</name>
</gene>
<reference evidence="7 8" key="1">
    <citation type="submission" date="2018-02" db="EMBL/GenBank/DDBJ databases">
        <title>Comparative genomes isolates from brazilian mangrove.</title>
        <authorList>
            <person name="Araujo J.E."/>
            <person name="Taketani R.G."/>
            <person name="Silva M.C.P."/>
            <person name="Loureco M.V."/>
            <person name="Andreote F.D."/>
        </authorList>
    </citation>
    <scope>NUCLEOTIDE SEQUENCE [LARGE SCALE GENOMIC DNA]</scope>
    <source>
        <strain evidence="7 8">HEX-2 MGV</strain>
    </source>
</reference>
<feature type="transmembrane region" description="Helical" evidence="5">
    <location>
        <begin position="166"/>
        <end position="187"/>
    </location>
</feature>
<evidence type="ECO:0000256" key="4">
    <source>
        <dbReference type="ARBA" id="ARBA00023136"/>
    </source>
</evidence>
<comment type="subcellular location">
    <subcellularLocation>
        <location evidence="1">Membrane</location>
        <topology evidence="1">Multi-pass membrane protein</topology>
    </subcellularLocation>
</comment>
<evidence type="ECO:0000256" key="2">
    <source>
        <dbReference type="ARBA" id="ARBA00022692"/>
    </source>
</evidence>
<feature type="domain" description="Peptidase S54 rhomboid" evidence="6">
    <location>
        <begin position="101"/>
        <end position="258"/>
    </location>
</feature>
<sequence length="437" mass="49363">MIFPYSTDAPLYHLPIVTVSMIVINTIIFFSYPLKSEFDLSDISEDQYVEFMQEMRDEGVISEEEYQEAMEEMGDADEVEVETAPADGDLLTLQYGRGLRPWQWITGHFLHADFMHLFGNMVWLWTFGLIVEGKIGWQKFLAVYFGIAVVEGFMEQTLMLGMDPEPWNCSVGASSIIFGIMAMAMIWAPANDVHCNVLLYPTALFSVPVAGLGGFYMMYSVIIAVFFTFNGEAITPTSELLHALGGVVGLVVGIGMLRYGMVDCENWDLFSVWAGRNRMSREELAELTSSSADYQSMAQTHLEKGLGQIRAILKEESSPQLAYRAHLSMTQKYERWYLPDAEFLMIIKQLCDQKLWDDATLAMGEYLKTARSKQDQVRLKLSSVLLDQLGRPSQCLSVLSKVTQSSLGEREKTIYRKLASKASKLKEEGAIDTLEDW</sequence>
<comment type="caution">
    <text evidence="7">The sequence shown here is derived from an EMBL/GenBank/DDBJ whole genome shotgun (WGS) entry which is preliminary data.</text>
</comment>
<feature type="transmembrane region" description="Helical" evidence="5">
    <location>
        <begin position="207"/>
        <end position="229"/>
    </location>
</feature>
<evidence type="ECO:0000313" key="8">
    <source>
        <dbReference type="Proteomes" id="UP000240009"/>
    </source>
</evidence>
<feature type="transmembrane region" description="Helical" evidence="5">
    <location>
        <begin position="241"/>
        <end position="261"/>
    </location>
</feature>
<dbReference type="PANTHER" id="PTHR43066:SF5">
    <property type="entry name" value="RHOMBOID-LIKE PROTEIN 11, CHLOROPLASTIC-RELATED"/>
    <property type="match status" value="1"/>
</dbReference>
<dbReference type="InterPro" id="IPR022764">
    <property type="entry name" value="Peptidase_S54_rhomboid_dom"/>
</dbReference>
<proteinExistence type="predicted"/>
<dbReference type="EMBL" id="PUIA01000069">
    <property type="protein sequence ID" value="PQO25948.1"/>
    <property type="molecule type" value="Genomic_DNA"/>
</dbReference>
<dbReference type="GO" id="GO:0004252">
    <property type="term" value="F:serine-type endopeptidase activity"/>
    <property type="evidence" value="ECO:0007669"/>
    <property type="project" value="InterPro"/>
</dbReference>
<accession>A0A2S8F194</accession>
<dbReference type="Proteomes" id="UP000240009">
    <property type="component" value="Unassembled WGS sequence"/>
</dbReference>
<feature type="transmembrane region" description="Helical" evidence="5">
    <location>
        <begin position="12"/>
        <end position="32"/>
    </location>
</feature>
<keyword evidence="3 5" id="KW-1133">Transmembrane helix</keyword>
<evidence type="ECO:0000313" key="7">
    <source>
        <dbReference type="EMBL" id="PQO25948.1"/>
    </source>
</evidence>
<evidence type="ECO:0000256" key="5">
    <source>
        <dbReference type="SAM" id="Phobius"/>
    </source>
</evidence>
<feature type="transmembrane region" description="Helical" evidence="5">
    <location>
        <begin position="109"/>
        <end position="131"/>
    </location>
</feature>
<protein>
    <recommendedName>
        <fullName evidence="6">Peptidase S54 rhomboid domain-containing protein</fullName>
    </recommendedName>
</protein>
<dbReference type="PANTHER" id="PTHR43066">
    <property type="entry name" value="RHOMBOID-RELATED PROTEIN"/>
    <property type="match status" value="1"/>
</dbReference>
<dbReference type="GO" id="GO:0016020">
    <property type="term" value="C:membrane"/>
    <property type="evidence" value="ECO:0007669"/>
    <property type="project" value="UniProtKB-SubCell"/>
</dbReference>
<evidence type="ECO:0000256" key="3">
    <source>
        <dbReference type="ARBA" id="ARBA00022989"/>
    </source>
</evidence>
<dbReference type="Pfam" id="PF01694">
    <property type="entry name" value="Rhomboid"/>
    <property type="match status" value="1"/>
</dbReference>
<keyword evidence="2 5" id="KW-0812">Transmembrane</keyword>
<keyword evidence="4 5" id="KW-0472">Membrane</keyword>
<evidence type="ECO:0000259" key="6">
    <source>
        <dbReference type="Pfam" id="PF01694"/>
    </source>
</evidence>
<dbReference type="RefSeq" id="WP_105357507.1">
    <property type="nucleotide sequence ID" value="NZ_PUIA01000069.1"/>
</dbReference>